<feature type="compositionally biased region" description="Basic and acidic residues" evidence="1">
    <location>
        <begin position="76"/>
        <end position="92"/>
    </location>
</feature>
<reference evidence="2 3" key="1">
    <citation type="submission" date="2024-05" db="EMBL/GenBank/DDBJ databases">
        <authorList>
            <person name="Wallberg A."/>
        </authorList>
    </citation>
    <scope>NUCLEOTIDE SEQUENCE [LARGE SCALE GENOMIC DNA]</scope>
</reference>
<sequence>MSHRHPAWINLIPYEQGCLHGGGGLDNINASLGFLGNLGVALDNLTAKDIKDGNLKAILSLFFALSRYKQQQKQAQQERKELDRLRDKKLESEMVTTTASKNYLR</sequence>
<dbReference type="PANTHER" id="PTHR12784">
    <property type="entry name" value="STEERIN"/>
    <property type="match status" value="1"/>
</dbReference>
<evidence type="ECO:0000313" key="2">
    <source>
        <dbReference type="EMBL" id="CAL4177623.1"/>
    </source>
</evidence>
<organism evidence="2 3">
    <name type="scientific">Meganyctiphanes norvegica</name>
    <name type="common">Northern krill</name>
    <name type="synonym">Thysanopoda norvegica</name>
    <dbReference type="NCBI Taxonomy" id="48144"/>
    <lineage>
        <taxon>Eukaryota</taxon>
        <taxon>Metazoa</taxon>
        <taxon>Ecdysozoa</taxon>
        <taxon>Arthropoda</taxon>
        <taxon>Crustacea</taxon>
        <taxon>Multicrustacea</taxon>
        <taxon>Malacostraca</taxon>
        <taxon>Eumalacostraca</taxon>
        <taxon>Eucarida</taxon>
        <taxon>Euphausiacea</taxon>
        <taxon>Euphausiidae</taxon>
        <taxon>Meganyctiphanes</taxon>
    </lineage>
</organism>
<dbReference type="Gene3D" id="1.10.418.10">
    <property type="entry name" value="Calponin-like domain"/>
    <property type="match status" value="1"/>
</dbReference>
<accession>A0AAV2S9S8</accession>
<feature type="compositionally biased region" description="Polar residues" evidence="1">
    <location>
        <begin position="94"/>
        <end position="105"/>
    </location>
</feature>
<dbReference type="AlphaFoldDB" id="A0AAV2S9S8"/>
<dbReference type="SUPFAM" id="SSF47576">
    <property type="entry name" value="Calponin-homology domain, CH-domain"/>
    <property type="match status" value="1"/>
</dbReference>
<name>A0AAV2S9S8_MEGNR</name>
<evidence type="ECO:0000313" key="3">
    <source>
        <dbReference type="Proteomes" id="UP001497623"/>
    </source>
</evidence>
<dbReference type="InterPro" id="IPR039041">
    <property type="entry name" value="Nav/unc-53"/>
</dbReference>
<proteinExistence type="predicted"/>
<evidence type="ECO:0000256" key="1">
    <source>
        <dbReference type="SAM" id="MobiDB-lite"/>
    </source>
</evidence>
<dbReference type="InterPro" id="IPR036872">
    <property type="entry name" value="CH_dom_sf"/>
</dbReference>
<keyword evidence="3" id="KW-1185">Reference proteome</keyword>
<gene>
    <name evidence="2" type="ORF">MNOR_LOCUS34925</name>
</gene>
<dbReference type="EMBL" id="CAXKWB010055811">
    <property type="protein sequence ID" value="CAL4177623.1"/>
    <property type="molecule type" value="Genomic_DNA"/>
</dbReference>
<dbReference type="PANTHER" id="PTHR12784:SF28">
    <property type="entry name" value="PROTEIN SICKIE"/>
    <property type="match status" value="1"/>
</dbReference>
<feature type="non-terminal residue" evidence="2">
    <location>
        <position position="105"/>
    </location>
</feature>
<comment type="caution">
    <text evidence="2">The sequence shown here is derived from an EMBL/GenBank/DDBJ whole genome shotgun (WGS) entry which is preliminary data.</text>
</comment>
<protein>
    <submittedName>
        <fullName evidence="2">Uncharacterized protein</fullName>
    </submittedName>
</protein>
<dbReference type="Proteomes" id="UP001497623">
    <property type="component" value="Unassembled WGS sequence"/>
</dbReference>
<dbReference type="GO" id="GO:0022008">
    <property type="term" value="P:neurogenesis"/>
    <property type="evidence" value="ECO:0007669"/>
    <property type="project" value="InterPro"/>
</dbReference>
<feature type="region of interest" description="Disordered" evidence="1">
    <location>
        <begin position="74"/>
        <end position="105"/>
    </location>
</feature>